<keyword evidence="6 11" id="KW-0326">Glycosidase</keyword>
<evidence type="ECO:0000256" key="7">
    <source>
        <dbReference type="ARBA" id="ARBA00023326"/>
    </source>
</evidence>
<dbReference type="InterPro" id="IPR016288">
    <property type="entry name" value="Beta_cellobiohydrolase"/>
</dbReference>
<feature type="binding site" evidence="9">
    <location>
        <position position="274"/>
    </location>
    <ligand>
        <name>substrate</name>
    </ligand>
</feature>
<dbReference type="PANTHER" id="PTHR34876">
    <property type="match status" value="1"/>
</dbReference>
<keyword evidence="3 11" id="KW-0136">Cellulose degradation</keyword>
<accession>A0A1H0LZ85</accession>
<feature type="active site" description="Proton donor" evidence="8">
    <location>
        <position position="129"/>
    </location>
</feature>
<protein>
    <recommendedName>
        <fullName evidence="11">Glucanase</fullName>
        <ecNumber evidence="11">3.2.1.-</ecNumber>
    </recommendedName>
</protein>
<gene>
    <name evidence="12" type="ORF">SAMN04515671_1871</name>
</gene>
<evidence type="ECO:0000256" key="8">
    <source>
        <dbReference type="PIRSR" id="PIRSR001100-1"/>
    </source>
</evidence>
<dbReference type="PROSITE" id="PS00655">
    <property type="entry name" value="GLYCOSYL_HYDROL_F6_1"/>
    <property type="match status" value="1"/>
</dbReference>
<dbReference type="EMBL" id="LT629710">
    <property type="protein sequence ID" value="SDO73552.1"/>
    <property type="molecule type" value="Genomic_DNA"/>
</dbReference>
<keyword evidence="5 11" id="KW-0119">Carbohydrate metabolism</keyword>
<feature type="active site" description="Proton acceptor" evidence="8">
    <location>
        <position position="280"/>
    </location>
</feature>
<evidence type="ECO:0000256" key="1">
    <source>
        <dbReference type="ARBA" id="ARBA00022729"/>
    </source>
</evidence>
<dbReference type="SUPFAM" id="SSF51989">
    <property type="entry name" value="Glycosyl hydrolases family 6, cellulases"/>
    <property type="match status" value="1"/>
</dbReference>
<dbReference type="GO" id="GO:0030245">
    <property type="term" value="P:cellulose catabolic process"/>
    <property type="evidence" value="ECO:0007669"/>
    <property type="project" value="UniProtKB-KW"/>
</dbReference>
<evidence type="ECO:0000256" key="6">
    <source>
        <dbReference type="ARBA" id="ARBA00023295"/>
    </source>
</evidence>
<feature type="signal peptide" evidence="11">
    <location>
        <begin position="1"/>
        <end position="22"/>
    </location>
</feature>
<comment type="similarity">
    <text evidence="11">Belongs to the glycosyl hydrolase family 6.</text>
</comment>
<dbReference type="PRINTS" id="PR00733">
    <property type="entry name" value="GLHYDRLASE6"/>
</dbReference>
<proteinExistence type="inferred from homology"/>
<dbReference type="PANTHER" id="PTHR34876:SF4">
    <property type="entry name" value="1,4-BETA-D-GLUCAN CELLOBIOHYDROLASE C-RELATED"/>
    <property type="match status" value="1"/>
</dbReference>
<name>A0A1H0LZ85_9ACTN</name>
<reference evidence="12 13" key="1">
    <citation type="submission" date="2016-10" db="EMBL/GenBank/DDBJ databases">
        <authorList>
            <person name="de Groot N.N."/>
        </authorList>
    </citation>
    <scope>NUCLEOTIDE SEQUENCE [LARGE SCALE GENOMIC DNA]</scope>
    <source>
        <strain evidence="13">P4-7,KCTC 19426,CECT 7604</strain>
    </source>
</reference>
<evidence type="ECO:0000256" key="5">
    <source>
        <dbReference type="ARBA" id="ARBA00023277"/>
    </source>
</evidence>
<dbReference type="Gene3D" id="3.20.20.40">
    <property type="entry name" value="1, 4-beta cellobiohydrolase"/>
    <property type="match status" value="1"/>
</dbReference>
<feature type="chain" id="PRO_5039759219" description="Glucanase" evidence="11">
    <location>
        <begin position="23"/>
        <end position="305"/>
    </location>
</feature>
<keyword evidence="2 11" id="KW-0378">Hydrolase</keyword>
<keyword evidence="13" id="KW-1185">Reference proteome</keyword>
<dbReference type="AlphaFoldDB" id="A0A1H0LZ85"/>
<dbReference type="Pfam" id="PF01341">
    <property type="entry name" value="Glyco_hydro_6"/>
    <property type="match status" value="1"/>
</dbReference>
<dbReference type="EC" id="3.2.1.-" evidence="11"/>
<feature type="active site" evidence="10">
    <location>
        <position position="91"/>
    </location>
</feature>
<evidence type="ECO:0000313" key="12">
    <source>
        <dbReference type="EMBL" id="SDO73552.1"/>
    </source>
</evidence>
<evidence type="ECO:0000256" key="11">
    <source>
        <dbReference type="RuleBase" id="RU361186"/>
    </source>
</evidence>
<sequence length="305" mass="31325">MPPTASAAVVARPAALSGVLYADPSSSPAAWVAANPSDRRTAAIKTKIVGVPTARWFLQATDAQYVANYVGAAASAGRVPLLVAYDIPLRDCGSYSAGGASSSSAYQSWIRQFAAGIGRASAVVLLEPDSLYYSSCLTAAQLTERLRLLNDAVAVLRAAAPNAVVYLDGGTPVHGTTVAQMASLLKRAGVAGTRGFAVNINNFKTEDVAHNYAASLRTALTAAGVSGSHFLIDTSRNGRQIADTLWCNPSGAAVGARPAWNYGTDGLDGNVWFKHPGESDGACGSAAASTSGQFVPDLAYALATN</sequence>
<dbReference type="InterPro" id="IPR001524">
    <property type="entry name" value="Glyco_hydro_6_CS"/>
</dbReference>
<evidence type="ECO:0000256" key="2">
    <source>
        <dbReference type="ARBA" id="ARBA00022801"/>
    </source>
</evidence>
<evidence type="ECO:0000256" key="4">
    <source>
        <dbReference type="ARBA" id="ARBA00023157"/>
    </source>
</evidence>
<evidence type="ECO:0000256" key="9">
    <source>
        <dbReference type="PIRSR" id="PIRSR001100-2"/>
    </source>
</evidence>
<feature type="binding site" evidence="9">
    <location>
        <position position="56"/>
    </location>
    <ligand>
        <name>substrate</name>
    </ligand>
</feature>
<evidence type="ECO:0000313" key="13">
    <source>
        <dbReference type="Proteomes" id="UP000198741"/>
    </source>
</evidence>
<dbReference type="Proteomes" id="UP000198741">
    <property type="component" value="Chromosome I"/>
</dbReference>
<dbReference type="InterPro" id="IPR036434">
    <property type="entry name" value="Beta_cellobiohydrolase_sf"/>
</dbReference>
<feature type="binding site" evidence="9">
    <location>
        <position position="202"/>
    </location>
    <ligand>
        <name>substrate</name>
    </ligand>
</feature>
<keyword evidence="1 11" id="KW-0732">Signal</keyword>
<feature type="binding site" evidence="9">
    <location>
        <position position="246"/>
    </location>
    <ligand>
        <name>substrate</name>
    </ligand>
</feature>
<keyword evidence="4" id="KW-1015">Disulfide bond</keyword>
<feature type="binding site" evidence="9">
    <location>
        <position position="278"/>
    </location>
    <ligand>
        <name>substrate</name>
    </ligand>
</feature>
<keyword evidence="7 11" id="KW-0624">Polysaccharide degradation</keyword>
<dbReference type="STRING" id="1090615.SAMN04515671_1871"/>
<organism evidence="12 13">
    <name type="scientific">Nakamurella panacisegetis</name>
    <dbReference type="NCBI Taxonomy" id="1090615"/>
    <lineage>
        <taxon>Bacteria</taxon>
        <taxon>Bacillati</taxon>
        <taxon>Actinomycetota</taxon>
        <taxon>Actinomycetes</taxon>
        <taxon>Nakamurellales</taxon>
        <taxon>Nakamurellaceae</taxon>
        <taxon>Nakamurella</taxon>
    </lineage>
</organism>
<dbReference type="OrthoDB" id="309899at2"/>
<dbReference type="GO" id="GO:0004553">
    <property type="term" value="F:hydrolase activity, hydrolyzing O-glycosyl compounds"/>
    <property type="evidence" value="ECO:0007669"/>
    <property type="project" value="InterPro"/>
</dbReference>
<dbReference type="PIRSF" id="PIRSF001100">
    <property type="entry name" value="Beta_cellobiohydrolase"/>
    <property type="match status" value="1"/>
</dbReference>
<dbReference type="RefSeq" id="WP_157695320.1">
    <property type="nucleotide sequence ID" value="NZ_LT629710.1"/>
</dbReference>
<evidence type="ECO:0000256" key="3">
    <source>
        <dbReference type="ARBA" id="ARBA00023001"/>
    </source>
</evidence>
<evidence type="ECO:0000256" key="10">
    <source>
        <dbReference type="PROSITE-ProRule" id="PRU10056"/>
    </source>
</evidence>